<feature type="binding site" evidence="11">
    <location>
        <position position="252"/>
    </location>
    <ligand>
        <name>FMN</name>
        <dbReference type="ChEBI" id="CHEBI:58210"/>
    </ligand>
</feature>
<proteinExistence type="inferred from homology"/>
<evidence type="ECO:0000256" key="4">
    <source>
        <dbReference type="ARBA" id="ARBA00005359"/>
    </source>
</evidence>
<evidence type="ECO:0000256" key="9">
    <source>
        <dbReference type="ARBA" id="ARBA00023136"/>
    </source>
</evidence>
<feature type="binding site" evidence="11">
    <location>
        <begin position="253"/>
        <end position="254"/>
    </location>
    <ligand>
        <name>substrate</name>
    </ligand>
</feature>
<keyword evidence="6 11" id="KW-0288">FMN</keyword>
<feature type="active site" description="Nucleophile" evidence="11">
    <location>
        <position position="182"/>
    </location>
</feature>
<dbReference type="GO" id="GO:0106430">
    <property type="term" value="F:dihydroorotate dehydrogenase (quinone) activity"/>
    <property type="evidence" value="ECO:0007669"/>
    <property type="project" value="UniProtKB-EC"/>
</dbReference>
<keyword evidence="5 11" id="KW-0285">Flavoprotein</keyword>
<keyword evidence="8 11" id="KW-0560">Oxidoreductase</keyword>
<gene>
    <name evidence="11 13" type="primary">pyrD</name>
    <name evidence="13" type="ORF">KUM_0649</name>
</gene>
<dbReference type="SUPFAM" id="SSF51395">
    <property type="entry name" value="FMN-linked oxidoreductases"/>
    <property type="match status" value="1"/>
</dbReference>
<dbReference type="NCBIfam" id="NF003644">
    <property type="entry name" value="PRK05286.1-1"/>
    <property type="match status" value="1"/>
</dbReference>
<comment type="pathway">
    <text evidence="3 11">Pyrimidine metabolism; UMP biosynthesis via de novo pathway; orotate from (S)-dihydroorotate (quinone route): step 1/1.</text>
</comment>
<feature type="binding site" evidence="11">
    <location>
        <position position="179"/>
    </location>
    <ligand>
        <name>FMN</name>
        <dbReference type="ChEBI" id="CHEBI:58210"/>
    </ligand>
</feature>
<feature type="binding site" evidence="11">
    <location>
        <position position="275"/>
    </location>
    <ligand>
        <name>FMN</name>
        <dbReference type="ChEBI" id="CHEBI:58210"/>
    </ligand>
</feature>
<dbReference type="InterPro" id="IPR050074">
    <property type="entry name" value="DHO_dehydrogenase"/>
</dbReference>
<dbReference type="InterPro" id="IPR013785">
    <property type="entry name" value="Aldolase_TIM"/>
</dbReference>
<feature type="binding site" evidence="11">
    <location>
        <position position="146"/>
    </location>
    <ligand>
        <name>FMN</name>
        <dbReference type="ChEBI" id="CHEBI:58210"/>
    </ligand>
</feature>
<keyword evidence="9 11" id="KW-0472">Membrane</keyword>
<dbReference type="EMBL" id="HE681424">
    <property type="protein sequence ID" value="CCG19445.1"/>
    <property type="molecule type" value="Genomic_DNA"/>
</dbReference>
<dbReference type="GO" id="GO:0006207">
    <property type="term" value="P:'de novo' pyrimidine nucleobase biosynthetic process"/>
    <property type="evidence" value="ECO:0007669"/>
    <property type="project" value="UniProtKB-UniRule"/>
</dbReference>
<dbReference type="HAMAP" id="MF_00225">
    <property type="entry name" value="DHO_dh_type2"/>
    <property type="match status" value="1"/>
</dbReference>
<keyword evidence="7 11" id="KW-0665">Pyrimidine biosynthesis</keyword>
<dbReference type="HOGENOM" id="CLU_013640_2_0_4"/>
<dbReference type="PIRSF" id="PIRSF000164">
    <property type="entry name" value="DHO_oxidase"/>
    <property type="match status" value="1"/>
</dbReference>
<evidence type="ECO:0000256" key="2">
    <source>
        <dbReference type="ARBA" id="ARBA00004370"/>
    </source>
</evidence>
<sequence length="345" mass="38285">MNFNPYHYVRRFLFNMNAEDAHVWTLNQLKKYSNNPILRRFLQKSFPTLETEFMGLKVKNPVGLAAGLDKNGDYIDVLAGLGFGFLEIGTVTPRAQPGNPRPRLYRIPEHSALINRMGFNNNGLDALIQNVKQSSFQKNGGILGLNIGKNADTPIEEATQDYLIGLEGVYPYADYVSINISSPNTKNLRDLQNSSSLENLLKTLHEKRLELQKNYHRYVPIALKIAPDLEDEQIDEIATLITEHHIEGVIATNTTISRQSIANHELASQTGGLSGPMLHQMSLRVIKILREKLSSDKAIIGVGGIQSGDAAKETIAAGANAIQIYTGLIYHGPQLVEECLNALRK</sequence>
<dbReference type="NCBIfam" id="NF003652">
    <property type="entry name" value="PRK05286.2-5"/>
    <property type="match status" value="1"/>
</dbReference>
<dbReference type="InterPro" id="IPR001295">
    <property type="entry name" value="Dihydroorotate_DH_CS"/>
</dbReference>
<evidence type="ECO:0000256" key="5">
    <source>
        <dbReference type="ARBA" id="ARBA00022630"/>
    </source>
</evidence>
<organism evidence="13">
    <name type="scientific">Taylorella asinigenitalis 14/45</name>
    <dbReference type="NCBI Taxonomy" id="1091495"/>
    <lineage>
        <taxon>Bacteria</taxon>
        <taxon>Pseudomonadati</taxon>
        <taxon>Pseudomonadota</taxon>
        <taxon>Betaproteobacteria</taxon>
        <taxon>Burkholderiales</taxon>
        <taxon>Alcaligenaceae</taxon>
        <taxon>Taylorella</taxon>
    </lineage>
</organism>
<evidence type="ECO:0000256" key="3">
    <source>
        <dbReference type="ARBA" id="ARBA00005161"/>
    </source>
</evidence>
<evidence type="ECO:0000256" key="10">
    <source>
        <dbReference type="ARBA" id="ARBA00048639"/>
    </source>
</evidence>
<dbReference type="InterPro" id="IPR012135">
    <property type="entry name" value="Dihydroorotate_DH_1_2"/>
</dbReference>
<evidence type="ECO:0000256" key="1">
    <source>
        <dbReference type="ARBA" id="ARBA00003125"/>
    </source>
</evidence>
<dbReference type="KEGG" id="tat:KUM_0649"/>
<dbReference type="NCBIfam" id="TIGR01036">
    <property type="entry name" value="pyrD_sub2"/>
    <property type="match status" value="1"/>
</dbReference>
<dbReference type="RefSeq" id="WP_015551551.1">
    <property type="nucleotide sequence ID" value="NC_021033.1"/>
</dbReference>
<feature type="binding site" evidence="11">
    <location>
        <begin position="115"/>
        <end position="119"/>
    </location>
    <ligand>
        <name>substrate</name>
    </ligand>
</feature>
<protein>
    <recommendedName>
        <fullName evidence="11">Dihydroorotate dehydrogenase (quinone)</fullName>
        <ecNumber evidence="11">1.3.5.2</ecNumber>
    </recommendedName>
    <alternativeName>
        <fullName evidence="11">DHOdehase</fullName>
        <shortName evidence="11">DHOD</shortName>
        <shortName evidence="11">DHODase</shortName>
    </alternativeName>
    <alternativeName>
        <fullName evidence="11">Dihydroorotate oxidase</fullName>
    </alternativeName>
</protein>
<dbReference type="AlphaFoldDB" id="I7IBV2"/>
<comment type="subunit">
    <text evidence="11">Monomer.</text>
</comment>
<dbReference type="PROSITE" id="PS00911">
    <property type="entry name" value="DHODEHASE_1"/>
    <property type="match status" value="1"/>
</dbReference>
<comment type="subcellular location">
    <subcellularLocation>
        <location evidence="11">Cell membrane</location>
        <topology evidence="11">Peripheral membrane protein</topology>
    </subcellularLocation>
    <subcellularLocation>
        <location evidence="2">Membrane</location>
    </subcellularLocation>
</comment>
<dbReference type="GO" id="GO:0005886">
    <property type="term" value="C:plasma membrane"/>
    <property type="evidence" value="ECO:0007669"/>
    <property type="project" value="UniProtKB-SubCell"/>
</dbReference>
<feature type="binding site" evidence="11">
    <location>
        <begin position="325"/>
        <end position="326"/>
    </location>
    <ligand>
        <name>FMN</name>
        <dbReference type="ChEBI" id="CHEBI:58210"/>
    </ligand>
</feature>
<feature type="domain" description="Dihydroorotate dehydrogenase catalytic" evidence="12">
    <location>
        <begin position="49"/>
        <end position="343"/>
    </location>
</feature>
<evidence type="ECO:0000256" key="8">
    <source>
        <dbReference type="ARBA" id="ARBA00023002"/>
    </source>
</evidence>
<name>I7IBV2_9BURK</name>
<comment type="catalytic activity">
    <reaction evidence="10 11">
        <text>(S)-dihydroorotate + a quinone = orotate + a quinol</text>
        <dbReference type="Rhea" id="RHEA:30187"/>
        <dbReference type="ChEBI" id="CHEBI:24646"/>
        <dbReference type="ChEBI" id="CHEBI:30839"/>
        <dbReference type="ChEBI" id="CHEBI:30864"/>
        <dbReference type="ChEBI" id="CHEBI:132124"/>
        <dbReference type="EC" id="1.3.5.2"/>
    </reaction>
</comment>
<feature type="binding site" evidence="11">
    <location>
        <position position="224"/>
    </location>
    <ligand>
        <name>FMN</name>
        <dbReference type="ChEBI" id="CHEBI:58210"/>
    </ligand>
</feature>
<reference evidence="13" key="1">
    <citation type="journal article" date="2012" name="Vet. Microbiol.">
        <title>Comparative genomic analyses of the Taylorellae.</title>
        <authorList>
            <person name="Hauser H."/>
            <person name="Richter D.C."/>
            <person name="van Tonder A."/>
            <person name="Clark L."/>
            <person name="Preston A."/>
        </authorList>
    </citation>
    <scope>NUCLEOTIDE SEQUENCE</scope>
    <source>
        <strain evidence="13">14/45</strain>
    </source>
</reference>
<dbReference type="PANTHER" id="PTHR48109:SF4">
    <property type="entry name" value="DIHYDROOROTATE DEHYDROGENASE (QUINONE), MITOCHONDRIAL"/>
    <property type="match status" value="1"/>
</dbReference>
<feature type="binding site" evidence="11">
    <location>
        <position position="70"/>
    </location>
    <ligand>
        <name>substrate</name>
    </ligand>
</feature>
<dbReference type="InterPro" id="IPR005720">
    <property type="entry name" value="Dihydroorotate_DH_cat"/>
</dbReference>
<dbReference type="NCBIfam" id="NF003646">
    <property type="entry name" value="PRK05286.1-4"/>
    <property type="match status" value="1"/>
</dbReference>
<feature type="binding site" evidence="11">
    <location>
        <position position="90"/>
    </location>
    <ligand>
        <name>FMN</name>
        <dbReference type="ChEBI" id="CHEBI:58210"/>
    </ligand>
</feature>
<dbReference type="GO" id="GO:0044205">
    <property type="term" value="P:'de novo' UMP biosynthetic process"/>
    <property type="evidence" value="ECO:0007669"/>
    <property type="project" value="UniProtKB-UniRule"/>
</dbReference>
<evidence type="ECO:0000259" key="12">
    <source>
        <dbReference type="Pfam" id="PF01180"/>
    </source>
</evidence>
<accession>I7IBV2</accession>
<evidence type="ECO:0000256" key="7">
    <source>
        <dbReference type="ARBA" id="ARBA00022975"/>
    </source>
</evidence>
<feature type="binding site" evidence="11">
    <location>
        <begin position="66"/>
        <end position="70"/>
    </location>
    <ligand>
        <name>FMN</name>
        <dbReference type="ChEBI" id="CHEBI:58210"/>
    </ligand>
</feature>
<keyword evidence="11" id="KW-1003">Cell membrane</keyword>
<feature type="binding site" evidence="11">
    <location>
        <position position="179"/>
    </location>
    <ligand>
        <name>substrate</name>
    </ligand>
</feature>
<evidence type="ECO:0000256" key="11">
    <source>
        <dbReference type="HAMAP-Rule" id="MF_00225"/>
    </source>
</evidence>
<feature type="binding site" evidence="11">
    <location>
        <position position="184"/>
    </location>
    <ligand>
        <name>substrate</name>
    </ligand>
</feature>
<dbReference type="Pfam" id="PF01180">
    <property type="entry name" value="DHO_dh"/>
    <property type="match status" value="1"/>
</dbReference>
<dbReference type="UniPathway" id="UPA00070">
    <property type="reaction ID" value="UER00946"/>
</dbReference>
<dbReference type="EC" id="1.3.5.2" evidence="11"/>
<evidence type="ECO:0000313" key="13">
    <source>
        <dbReference type="EMBL" id="CCG19445.1"/>
    </source>
</evidence>
<feature type="binding site" evidence="11">
    <location>
        <position position="304"/>
    </location>
    <ligand>
        <name>FMN</name>
        <dbReference type="ChEBI" id="CHEBI:58210"/>
    </ligand>
</feature>
<dbReference type="Gene3D" id="3.20.20.70">
    <property type="entry name" value="Aldolase class I"/>
    <property type="match status" value="1"/>
</dbReference>
<dbReference type="CDD" id="cd04738">
    <property type="entry name" value="DHOD_2_like"/>
    <property type="match status" value="1"/>
</dbReference>
<dbReference type="NCBIfam" id="NF003645">
    <property type="entry name" value="PRK05286.1-2"/>
    <property type="match status" value="1"/>
</dbReference>
<dbReference type="PANTHER" id="PTHR48109">
    <property type="entry name" value="DIHYDROOROTATE DEHYDROGENASE (QUINONE), MITOCHONDRIAL-RELATED"/>
    <property type="match status" value="1"/>
</dbReference>
<comment type="function">
    <text evidence="1 11">Catalyzes the conversion of dihydroorotate to orotate with quinone as electron acceptor.</text>
</comment>
<dbReference type="InterPro" id="IPR005719">
    <property type="entry name" value="Dihydroorotate_DH_2"/>
</dbReference>
<comment type="cofactor">
    <cofactor evidence="11">
        <name>FMN</name>
        <dbReference type="ChEBI" id="CHEBI:58210"/>
    </cofactor>
    <text evidence="11">Binds 1 FMN per subunit.</text>
</comment>
<dbReference type="PROSITE" id="PS00912">
    <property type="entry name" value="DHODEHASE_2"/>
    <property type="match status" value="1"/>
</dbReference>
<comment type="similarity">
    <text evidence="4 11">Belongs to the dihydroorotate dehydrogenase family. Type 2 subfamily.</text>
</comment>
<dbReference type="GO" id="GO:0005737">
    <property type="term" value="C:cytoplasm"/>
    <property type="evidence" value="ECO:0007669"/>
    <property type="project" value="InterPro"/>
</dbReference>
<evidence type="ECO:0000256" key="6">
    <source>
        <dbReference type="ARBA" id="ARBA00022643"/>
    </source>
</evidence>